<feature type="region of interest" description="Disordered" evidence="2">
    <location>
        <begin position="1"/>
        <end position="23"/>
    </location>
</feature>
<evidence type="ECO:0000313" key="5">
    <source>
        <dbReference type="Proteomes" id="UP001549251"/>
    </source>
</evidence>
<keyword evidence="1" id="KW-0479">Metal-binding</keyword>
<dbReference type="Pfam" id="PF07883">
    <property type="entry name" value="Cupin_2"/>
    <property type="match status" value="1"/>
</dbReference>
<name>A0ABV2PZP9_9GAMM</name>
<reference evidence="4 5" key="1">
    <citation type="submission" date="2024-06" db="EMBL/GenBank/DDBJ databases">
        <title>Sorghum-associated microbial communities from plants grown in Nebraska, USA.</title>
        <authorList>
            <person name="Schachtman D."/>
        </authorList>
    </citation>
    <scope>NUCLEOTIDE SEQUENCE [LARGE SCALE GENOMIC DNA]</scope>
    <source>
        <strain evidence="4 5">1757</strain>
    </source>
</reference>
<dbReference type="InterPro" id="IPR013096">
    <property type="entry name" value="Cupin_2"/>
</dbReference>
<dbReference type="EMBL" id="JBEPSD010000002">
    <property type="protein sequence ID" value="MET4570122.1"/>
    <property type="molecule type" value="Genomic_DNA"/>
</dbReference>
<dbReference type="CDD" id="cd02224">
    <property type="entry name" value="cupin_SPO2919-like"/>
    <property type="match status" value="1"/>
</dbReference>
<evidence type="ECO:0000313" key="4">
    <source>
        <dbReference type="EMBL" id="MET4570122.1"/>
    </source>
</evidence>
<feature type="compositionally biased region" description="Basic and acidic residues" evidence="2">
    <location>
        <begin position="1"/>
        <end position="14"/>
    </location>
</feature>
<dbReference type="PANTHER" id="PTHR35848">
    <property type="entry name" value="OXALATE-BINDING PROTEIN"/>
    <property type="match status" value="1"/>
</dbReference>
<proteinExistence type="predicted"/>
<dbReference type="PANTHER" id="PTHR35848:SF9">
    <property type="entry name" value="SLL1358 PROTEIN"/>
    <property type="match status" value="1"/>
</dbReference>
<protein>
    <submittedName>
        <fullName evidence="4">Cupin superfamily protein</fullName>
    </submittedName>
</protein>
<dbReference type="Gene3D" id="2.60.120.10">
    <property type="entry name" value="Jelly Rolls"/>
    <property type="match status" value="1"/>
</dbReference>
<feature type="domain" description="Cupin type-2" evidence="3">
    <location>
        <begin position="46"/>
        <end position="117"/>
    </location>
</feature>
<organism evidence="4 5">
    <name type="scientific">Rhodanobacter soli</name>
    <dbReference type="NCBI Taxonomy" id="590609"/>
    <lineage>
        <taxon>Bacteria</taxon>
        <taxon>Pseudomonadati</taxon>
        <taxon>Pseudomonadota</taxon>
        <taxon>Gammaproteobacteria</taxon>
        <taxon>Lysobacterales</taxon>
        <taxon>Rhodanobacteraceae</taxon>
        <taxon>Rhodanobacter</taxon>
    </lineage>
</organism>
<evidence type="ECO:0000259" key="3">
    <source>
        <dbReference type="Pfam" id="PF07883"/>
    </source>
</evidence>
<gene>
    <name evidence="4" type="ORF">ABIE04_002483</name>
</gene>
<dbReference type="SUPFAM" id="SSF51182">
    <property type="entry name" value="RmlC-like cupins"/>
    <property type="match status" value="1"/>
</dbReference>
<accession>A0ABV2PZP9</accession>
<dbReference type="Proteomes" id="UP001549251">
    <property type="component" value="Unassembled WGS sequence"/>
</dbReference>
<sequence>MPKVDTAKVPERQGSDYPAPYGEPVSERIRQALGRAGGLTDFGVNLVHLPPGAWSSQRHWHSHEEEFVYVLAGELTLVTEAGEQLLRAGDGAAFPKNVPDGHHMINRSEETAVYLDIGTRCDDDTCHYSDIDLHLEPGVDHYSHKDGTPYR</sequence>
<dbReference type="RefSeq" id="WP_354550570.1">
    <property type="nucleotide sequence ID" value="NZ_JBEPSD010000002.1"/>
</dbReference>
<dbReference type="InterPro" id="IPR011051">
    <property type="entry name" value="RmlC_Cupin_sf"/>
</dbReference>
<dbReference type="InterPro" id="IPR014710">
    <property type="entry name" value="RmlC-like_jellyroll"/>
</dbReference>
<dbReference type="InterPro" id="IPR051610">
    <property type="entry name" value="GPI/OXD"/>
</dbReference>
<evidence type="ECO:0000256" key="2">
    <source>
        <dbReference type="SAM" id="MobiDB-lite"/>
    </source>
</evidence>
<keyword evidence="5" id="KW-1185">Reference proteome</keyword>
<comment type="caution">
    <text evidence="4">The sequence shown here is derived from an EMBL/GenBank/DDBJ whole genome shotgun (WGS) entry which is preliminary data.</text>
</comment>
<evidence type="ECO:0000256" key="1">
    <source>
        <dbReference type="ARBA" id="ARBA00022723"/>
    </source>
</evidence>